<evidence type="ECO:0000313" key="1">
    <source>
        <dbReference type="EMBL" id="KAG5580116.1"/>
    </source>
</evidence>
<gene>
    <name evidence="1" type="ORF">H5410_050743</name>
</gene>
<dbReference type="Proteomes" id="UP000824120">
    <property type="component" value="Chromosome 10"/>
</dbReference>
<accession>A0A9J5WYH9</accession>
<dbReference type="AlphaFoldDB" id="A0A9J5WYH9"/>
<comment type="caution">
    <text evidence="1">The sequence shown here is derived from an EMBL/GenBank/DDBJ whole genome shotgun (WGS) entry which is preliminary data.</text>
</comment>
<reference evidence="1 2" key="1">
    <citation type="submission" date="2020-09" db="EMBL/GenBank/DDBJ databases">
        <title>De no assembly of potato wild relative species, Solanum commersonii.</title>
        <authorList>
            <person name="Cho K."/>
        </authorList>
    </citation>
    <scope>NUCLEOTIDE SEQUENCE [LARGE SCALE GENOMIC DNA]</scope>
    <source>
        <strain evidence="1">LZ3.2</strain>
        <tissue evidence="1">Leaf</tissue>
    </source>
</reference>
<proteinExistence type="predicted"/>
<protein>
    <submittedName>
        <fullName evidence="1">Uncharacterized protein</fullName>
    </submittedName>
</protein>
<evidence type="ECO:0000313" key="2">
    <source>
        <dbReference type="Proteomes" id="UP000824120"/>
    </source>
</evidence>
<keyword evidence="2" id="KW-1185">Reference proteome</keyword>
<sequence length="63" mass="7063">MTVAEFVVAVDDYMGTTMLIVLRSNGSYDDMIASIIVANELTCEPNDLVISYQMKGREKYISH</sequence>
<organism evidence="1 2">
    <name type="scientific">Solanum commersonii</name>
    <name type="common">Commerson's wild potato</name>
    <name type="synonym">Commerson's nightshade</name>
    <dbReference type="NCBI Taxonomy" id="4109"/>
    <lineage>
        <taxon>Eukaryota</taxon>
        <taxon>Viridiplantae</taxon>
        <taxon>Streptophyta</taxon>
        <taxon>Embryophyta</taxon>
        <taxon>Tracheophyta</taxon>
        <taxon>Spermatophyta</taxon>
        <taxon>Magnoliopsida</taxon>
        <taxon>eudicotyledons</taxon>
        <taxon>Gunneridae</taxon>
        <taxon>Pentapetalae</taxon>
        <taxon>asterids</taxon>
        <taxon>lamiids</taxon>
        <taxon>Solanales</taxon>
        <taxon>Solanaceae</taxon>
        <taxon>Solanoideae</taxon>
        <taxon>Solaneae</taxon>
        <taxon>Solanum</taxon>
    </lineage>
</organism>
<dbReference type="EMBL" id="JACXVP010000010">
    <property type="protein sequence ID" value="KAG5580116.1"/>
    <property type="molecule type" value="Genomic_DNA"/>
</dbReference>
<name>A0A9J5WYH9_SOLCO</name>